<name>A0ABD0J501_9CAEN</name>
<evidence type="ECO:0000313" key="1">
    <source>
        <dbReference type="EMBL" id="KAK7458657.1"/>
    </source>
</evidence>
<dbReference type="Proteomes" id="UP001519460">
    <property type="component" value="Unassembled WGS sequence"/>
</dbReference>
<comment type="caution">
    <text evidence="1">The sequence shown here is derived from an EMBL/GenBank/DDBJ whole genome shotgun (WGS) entry which is preliminary data.</text>
</comment>
<reference evidence="1 2" key="1">
    <citation type="journal article" date="2023" name="Sci. Data">
        <title>Genome assembly of the Korean intertidal mud-creeper Batillaria attramentaria.</title>
        <authorList>
            <person name="Patra A.K."/>
            <person name="Ho P.T."/>
            <person name="Jun S."/>
            <person name="Lee S.J."/>
            <person name="Kim Y."/>
            <person name="Won Y.J."/>
        </authorList>
    </citation>
    <scope>NUCLEOTIDE SEQUENCE [LARGE SCALE GENOMIC DNA]</scope>
    <source>
        <strain evidence="1">Wonlab-2016</strain>
    </source>
</reference>
<proteinExistence type="predicted"/>
<organism evidence="1 2">
    <name type="scientific">Batillaria attramentaria</name>
    <dbReference type="NCBI Taxonomy" id="370345"/>
    <lineage>
        <taxon>Eukaryota</taxon>
        <taxon>Metazoa</taxon>
        <taxon>Spiralia</taxon>
        <taxon>Lophotrochozoa</taxon>
        <taxon>Mollusca</taxon>
        <taxon>Gastropoda</taxon>
        <taxon>Caenogastropoda</taxon>
        <taxon>Sorbeoconcha</taxon>
        <taxon>Cerithioidea</taxon>
        <taxon>Batillariidae</taxon>
        <taxon>Batillaria</taxon>
    </lineage>
</organism>
<protein>
    <submittedName>
        <fullName evidence="1">Uncharacterized protein</fullName>
    </submittedName>
</protein>
<dbReference type="EMBL" id="JACVVK020000664">
    <property type="protein sequence ID" value="KAK7458657.1"/>
    <property type="molecule type" value="Genomic_DNA"/>
</dbReference>
<gene>
    <name evidence="1" type="ORF">BaRGS_00039109</name>
</gene>
<sequence length="69" mass="7493">MTPQSLSARVVRLRVERDAWSLPEADRSGAALYRVSTASSSAASLSLHWHPKTRSPAPILLVLLISLVV</sequence>
<dbReference type="AlphaFoldDB" id="A0ABD0J501"/>
<keyword evidence="2" id="KW-1185">Reference proteome</keyword>
<accession>A0ABD0J501</accession>
<evidence type="ECO:0000313" key="2">
    <source>
        <dbReference type="Proteomes" id="UP001519460"/>
    </source>
</evidence>